<dbReference type="GO" id="GO:0016746">
    <property type="term" value="F:acyltransferase activity"/>
    <property type="evidence" value="ECO:0007669"/>
    <property type="project" value="InterPro"/>
</dbReference>
<name>A0A2M6WF39_9BACT</name>
<dbReference type="SMART" id="SM00563">
    <property type="entry name" value="PlsC"/>
    <property type="match status" value="1"/>
</dbReference>
<proteinExistence type="predicted"/>
<organism evidence="2 3">
    <name type="scientific">Candidatus Kaiserbacteria bacterium CG10_big_fil_rev_8_21_14_0_10_49_17</name>
    <dbReference type="NCBI Taxonomy" id="1974609"/>
    <lineage>
        <taxon>Bacteria</taxon>
        <taxon>Candidatus Kaiseribacteriota</taxon>
    </lineage>
</organism>
<reference evidence="3" key="1">
    <citation type="submission" date="2017-09" db="EMBL/GenBank/DDBJ databases">
        <title>Depth-based differentiation of microbial function through sediment-hosted aquifers and enrichment of novel symbionts in the deep terrestrial subsurface.</title>
        <authorList>
            <person name="Probst A.J."/>
            <person name="Ladd B."/>
            <person name="Jarett J.K."/>
            <person name="Geller-Mcgrath D.E."/>
            <person name="Sieber C.M.K."/>
            <person name="Emerson J.B."/>
            <person name="Anantharaman K."/>
            <person name="Thomas B.C."/>
            <person name="Malmstrom R."/>
            <person name="Stieglmeier M."/>
            <person name="Klingl A."/>
            <person name="Woyke T."/>
            <person name="Ryan C.M."/>
            <person name="Banfield J.F."/>
        </authorList>
    </citation>
    <scope>NUCLEOTIDE SEQUENCE [LARGE SCALE GENOMIC DNA]</scope>
</reference>
<comment type="caution">
    <text evidence="2">The sequence shown here is derived from an EMBL/GenBank/DDBJ whole genome shotgun (WGS) entry which is preliminary data.</text>
</comment>
<dbReference type="InterPro" id="IPR002123">
    <property type="entry name" value="Plipid/glycerol_acylTrfase"/>
</dbReference>
<dbReference type="Proteomes" id="UP000228809">
    <property type="component" value="Unassembled WGS sequence"/>
</dbReference>
<dbReference type="Pfam" id="PF01553">
    <property type="entry name" value="Acyltransferase"/>
    <property type="match status" value="1"/>
</dbReference>
<dbReference type="SUPFAM" id="SSF69593">
    <property type="entry name" value="Glycerol-3-phosphate (1)-acyltransferase"/>
    <property type="match status" value="1"/>
</dbReference>
<feature type="domain" description="Phospholipid/glycerol acyltransferase" evidence="1">
    <location>
        <begin position="44"/>
        <end position="170"/>
    </location>
</feature>
<protein>
    <recommendedName>
        <fullName evidence="1">Phospholipid/glycerol acyltransferase domain-containing protein</fullName>
    </recommendedName>
</protein>
<evidence type="ECO:0000259" key="1">
    <source>
        <dbReference type="SMART" id="SM00563"/>
    </source>
</evidence>
<dbReference type="CDD" id="cd07989">
    <property type="entry name" value="LPLAT_AGPAT-like"/>
    <property type="match status" value="1"/>
</dbReference>
<evidence type="ECO:0000313" key="3">
    <source>
        <dbReference type="Proteomes" id="UP000228809"/>
    </source>
</evidence>
<sequence>MSLYGIVPGVVQALAWIPGRILIYFFTHFTVYGRENIRGVEKPTIFVSNHPNQFDPVFIRGAFPMVSRHNPLLWISRSQSVYQWKGWRKYVLSEPFFRFWGAPVAPGGLQNYSKTLSDHVLLLKRGYTFCVFPQAGDDKFDGKSAKARGGIGYLIAAVRPTVVPVYVKNSAGMSPGRFFSRKHRVSVHFGKPRPARYFLTGMPNTLGVKEYREVSERLVKAIYALESPNEIQ</sequence>
<dbReference type="EMBL" id="PFBJ01000003">
    <property type="protein sequence ID" value="PIT91398.1"/>
    <property type="molecule type" value="Genomic_DNA"/>
</dbReference>
<evidence type="ECO:0000313" key="2">
    <source>
        <dbReference type="EMBL" id="PIT91398.1"/>
    </source>
</evidence>
<dbReference type="AlphaFoldDB" id="A0A2M6WF39"/>
<gene>
    <name evidence="2" type="ORF">COU17_00200</name>
</gene>
<accession>A0A2M6WF39</accession>